<dbReference type="Pfam" id="PF05424">
    <property type="entry name" value="Duffy_binding"/>
    <property type="match status" value="5"/>
</dbReference>
<dbReference type="Gene3D" id="1.10.1900.40">
    <property type="entry name" value="Acidic terminal segments, variant surface antigen of PfEMP1"/>
    <property type="match status" value="2"/>
</dbReference>
<dbReference type="GO" id="GO:0046789">
    <property type="term" value="F:host cell surface receptor binding"/>
    <property type="evidence" value="ECO:0007669"/>
    <property type="project" value="InterPro"/>
</dbReference>
<dbReference type="FunFam" id="1.20.58.830:FF:000005">
    <property type="entry name" value="Erythrocyte membrane protein 1, PfEMP1"/>
    <property type="match status" value="1"/>
</dbReference>
<dbReference type="FunFam" id="1.10.1900.40:FF:000001">
    <property type="entry name" value="Erythrocyte membrane protein 1"/>
    <property type="match status" value="1"/>
</dbReference>
<dbReference type="Pfam" id="PF03011">
    <property type="entry name" value="PFEMP"/>
    <property type="match status" value="1"/>
</dbReference>
<feature type="compositionally biased region" description="Pro residues" evidence="1">
    <location>
        <begin position="2270"/>
        <end position="2279"/>
    </location>
</feature>
<dbReference type="FunFam" id="1.20.1310.20:FF:000003">
    <property type="entry name" value="Erythrocyte membrane protein 1, PfEMP1"/>
    <property type="match status" value="1"/>
</dbReference>
<dbReference type="FunFam" id="1.20.58.830:FF:000006">
    <property type="entry name" value="Erythrocyte membrane protein 1, PfEMP1"/>
    <property type="match status" value="1"/>
</dbReference>
<feature type="domain" description="Duffy-binding-like" evidence="7">
    <location>
        <begin position="313"/>
        <end position="465"/>
    </location>
</feature>
<feature type="compositionally biased region" description="Basic and acidic residues" evidence="1">
    <location>
        <begin position="1"/>
        <end position="11"/>
    </location>
</feature>
<name>A0A0L1I467_PLAFA</name>
<feature type="region of interest" description="Disordered" evidence="1">
    <location>
        <begin position="2418"/>
        <end position="2437"/>
    </location>
</feature>
<reference evidence="9" key="2">
    <citation type="submission" date="2015-07" db="EMBL/GenBank/DDBJ databases">
        <title>The genome sequence of Plasmodium falciparum IGH-CR14.</title>
        <authorList>
            <consortium name="The Broad Institute Genome Sequencing Platform"/>
            <person name="Volkman S.K."/>
            <person name="Neafsey D.E."/>
            <person name="Dash A.P."/>
            <person name="Chitnis C.E."/>
            <person name="Hartl D.L."/>
            <person name="Young S.K."/>
            <person name="Kodira C.D."/>
            <person name="Zeng Q."/>
            <person name="Koehrsen M."/>
            <person name="Godfrey P."/>
            <person name="Alvarado L."/>
            <person name="Berlin A."/>
            <person name="Borenstein D."/>
            <person name="Chen Z."/>
            <person name="Engels R."/>
            <person name="Freedman E."/>
            <person name="Gellesch M."/>
            <person name="Goldberg J."/>
            <person name="Griggs A."/>
            <person name="Gujja S."/>
            <person name="Heiman D."/>
            <person name="Hepburn T."/>
            <person name="Howarth C."/>
            <person name="Jen D."/>
            <person name="Larson L."/>
            <person name="Lewis B."/>
            <person name="Mehta T."/>
            <person name="Park D."/>
            <person name="Pearson M."/>
            <person name="Roberts A."/>
            <person name="Saif S."/>
            <person name="Shea T."/>
            <person name="Shenoy N."/>
            <person name="Sisk P."/>
            <person name="Stolte C."/>
            <person name="Sykes S."/>
            <person name="Walk T."/>
            <person name="White J."/>
            <person name="Yandava C."/>
            <person name="Wirth D.F."/>
            <person name="Nusbaum C."/>
            <person name="Birren B."/>
        </authorList>
    </citation>
    <scope>NUCLEOTIDE SEQUENCE [LARGE SCALE GENOMIC DNA]</scope>
    <source>
        <strain evidence="9">IGH-CR14</strain>
    </source>
</reference>
<sequence>MGSSISKEEAKSVVPNESPKSPRNVLEGFAESIKNQAEKDAKECGDSLKGDLKEAVFGDGHFRLMYKQKYNKSYPCYLDYKWHTNLVNESVYDKHPCHGREQNRFDEDQKSECSSVYIRSDGNNNNGIACAPPRRRHMCDKNLEALNESNTQNVHDLLGNVLVTAKYEGDYIINNHPHKGTSEVCIALARSFADIGDIVRGKDMFKPNDKDEVQNGLKNVFKNIHDSLSCDVRKNYPDDGFGNYYKLREAWWNANRDKVWNALTCSIPYYANYVIKKSDDTIVFTDNRKCGHYEGDPPTNLDYVPQFLRWYDEWAEEFCRKRKIKLKNIKDVCRNESEKLYCSHNGYDCTQVSWKKNIESRETYCTGCFSACSLYNIWVGDQKNEFQKQKKKYEKEIETYVSNKSKFVGNINNEYYKDFYTKLKNNYETLEKFLNLLNEGKYCKEALPEEEVINFTKTDEKETLYRSQYCKVCPDCGVICEKGSCKAKEEKYPDCVYKGTYTPDGAETTEINVIHSDDKKGGIIQKLNDFCSENNNKNENSYENWLCYYKSSDDNICKIDTNNGKSTTENKIKTFDAFFDFWVRNYLIDSIYWETELKDCINNTNVTNCHNGCNKNCECFDKWVKTKQREWDSIKKLFEKKKVLWKKYYSNINNNFQGYFFPVMNKLNKEEKWNDLMKNLKEKIDSFNLKNGTNDSEGAIKVLFDHLKDIAERCIDNNSKESCDSNVDTKKNPCTKPPDIKPQKCVKQLAEDMQQKTQKRLGTHGVESNLKGDATKGEYKYAGNPDDFKKVSLCNITKDHSNTNREFSQHPCHGKDVNNKHFDIGTDWKGWREVKTTYKEVYLPPRREHMCTSNLEYLQADDTQLNGSLGGDKVNDSFLGDVLLSAKSEAERTKNYFKNKKDYPVACRAIKYSFADIGDIIRGRDMWDLDDGSKKMEDIFKKIFGTLHQSLEGIKGNQKYKDDEKNNPPYKLLREDWWEANRHQVWRAMKCAIEKGEIPCNGIPIEDYIPQRLRWMTEWAEWYVKFKSKVNKQCERSVLKINSGGNDYRGKPQICKYKDKIEEWKRQWTTLKREYSNLYAKAKVNAFKESSHDRKKKIDIENKDQAVYDFLLDLHLQNGGNVDPSSSTKSTSSTRSTRSITDTNTPYNNAGAYVHDTVDLSDYSEQVNFCDRGKTLKDQQLDEATFEDPSTDDDVATPEGDDDGKTEEDEEEEEEEEEEPAEVGKDGVSTKKGDNECEKVEEILKNNKGESKVGDCNPKNKDKKYPDWTCVNSKFENNEDGPCMPPRRQKLCLFYLADTNEQEKIKKQNNLRDGFIKTAAAETFFAWHYYKNKNGNGKDLDEQLNNGEIPPEFFRSMIYTFGDYRDIFFDTDISAKTDKSHVKSATDFIRNFFSNNGSKSPHGLKRDEWWQKYGGHIWEGMLCGLTHGVTNTEKKKQIRTTYSYEKLNDQKKDPNTLEKFAERPQFLRWFTEWAEDFCHHQAEEIKKLEEECNFNTCEQANVEKKKKCSQQCNRYKEFLRKWKAEYKRQNIKYEGLPDSINMINYKDAPEFFTEHCKNECSCFKEIRSTNIDDLFVKLPDQYKNKCYCPKQIPVHDNENIGKPVDNTVSVKKIIVEPKLLDKCPNENTNNDICNKYNTNRICGKKKNSNLIEHWYGKDMLIPPRRRNICLRNITGNQFYKTNNGKNKFINALLSAAVSEASFLCNNYEDKNEALQAIKYTFADIGDIIKGKDMMDDRAYQNIKVKLEKVLDKTQNDPEKSSEWWEENKKHVWHALLCGYKKAGGTIEPNDCNIPSEENTKQFLRWLIEWGRQVCKEKKEQKSYVYEKCKDKNPKTDTVCKKAVSNYNNWNTIVKHAYDGLNKKYKNFKLSKLDSTLTKENADEYIKEKCSECQCSFKDIDETFKKTLDTNDDVLDVIINKSHIPPHLEDIFNKYNGPYLNCPDSTLCIRYKNIPCFGRIHNDNEYWESTFVKNNKTTNKNVLVPPRRRHICLRVEPNKLRQLKKREENFKKFICSSAFAEAKRLTKVYKDDSKLLQAMKYSFADIGNIVKGDDMMESPTFRYIEEIFSDMKYKGIDRTKWWNKNKYHVWESMLCGYREAEGDTETNENCRFPDIESVPQFLRWFQEWTEHFCTRRNELYENMVNNCKDTECNKTNGFIEKGKCTEACKKYENYVLSKKTEYEIQKDKYYAEFKDKNGSPKDASQYFKDKCSNNKCECFSKHIDDKKKTWKDAYDTFDDSSFKGKCECIEHVRPRPRPPPTPSETDTHPSSPAPEEPPIQPKFDDLHPQADEPFDPTILQTTIPFGVALALSSIAFLFLKKKPKSPVDLIRVLDIHKGDYGTPTPKSSNRYIPYVSDTYKGKTYVYMEGDSDEDKYAFMSDTTDVTSSESEYEELDINDIYVPGSPKYKTLIEVVLEPSKSNGNTPSKGDGNTLGDDMVPTTNTFTDEEWNELKHDFISQYLPNTEPNNNYRSGNSPTNTNNTTTSHDNMGEKPFIMSIHDRNLYTGEEISYNINMSTNTNNDIPKYVSNNVYSGIDLINDTLSGNKHIDIYDEVLKRKENELFGTNHVKQTSIHSVAKNTYSDDAITNKINLFHKWLDRHRDMCEKWENHHERLAKLKEKWENDNDGGNVPSDNHVLNTDVSIEIDMDNPKPINQFSNMDINVDTPTMDNMEDDIYYDVNDNDDDNDQPSVYDIPMDHNKVDVDVPKKVHIEMKILNNTSNGSLEQQFPISDVWNI</sequence>
<feature type="domain" description="Duffy-antigen binding" evidence="3">
    <location>
        <begin position="1281"/>
        <end position="1445"/>
    </location>
</feature>
<feature type="compositionally biased region" description="Acidic residues" evidence="1">
    <location>
        <begin position="1184"/>
        <end position="1221"/>
    </location>
</feature>
<dbReference type="InterPro" id="IPR054595">
    <property type="entry name" value="DBL_C"/>
</dbReference>
<feature type="domain" description="Duffy-antigen binding" evidence="3">
    <location>
        <begin position="1659"/>
        <end position="1838"/>
    </location>
</feature>
<feature type="domain" description="Duffy-antigen binding" evidence="3">
    <location>
        <begin position="841"/>
        <end position="1014"/>
    </location>
</feature>
<feature type="domain" description="PfEMP1 CIDRalpha1" evidence="6">
    <location>
        <begin position="509"/>
        <end position="565"/>
    </location>
</feature>
<evidence type="ECO:0000259" key="5">
    <source>
        <dbReference type="Pfam" id="PF15447"/>
    </source>
</evidence>
<organism evidence="8 9">
    <name type="scientific">Plasmodium falciparum IGH-CR14</name>
    <dbReference type="NCBI Taxonomy" id="580059"/>
    <lineage>
        <taxon>Eukaryota</taxon>
        <taxon>Sar</taxon>
        <taxon>Alveolata</taxon>
        <taxon>Apicomplexa</taxon>
        <taxon>Aconoidasida</taxon>
        <taxon>Haemosporida</taxon>
        <taxon>Plasmodiidae</taxon>
        <taxon>Plasmodium</taxon>
        <taxon>Plasmodium (Laverania)</taxon>
    </lineage>
</organism>
<dbReference type="Gene3D" id="1.20.58.1930">
    <property type="match status" value="1"/>
</dbReference>
<feature type="domain" description="Duffy-antigen binding" evidence="3">
    <location>
        <begin position="129"/>
        <end position="309"/>
    </location>
</feature>
<dbReference type="SUPFAM" id="SSF140924">
    <property type="entry name" value="Duffy binding domain-like"/>
    <property type="match status" value="6"/>
</dbReference>
<evidence type="ECO:0000259" key="3">
    <source>
        <dbReference type="Pfam" id="PF05424"/>
    </source>
</evidence>
<feature type="region of interest" description="Disordered" evidence="1">
    <location>
        <begin position="1183"/>
        <end position="1236"/>
    </location>
</feature>
<evidence type="ECO:0000259" key="7">
    <source>
        <dbReference type="Pfam" id="PF22672"/>
    </source>
</evidence>
<evidence type="ECO:0000259" key="4">
    <source>
        <dbReference type="Pfam" id="PF15445"/>
    </source>
</evidence>
<evidence type="ECO:0000313" key="8">
    <source>
        <dbReference type="EMBL" id="KNG74277.1"/>
    </source>
</evidence>
<feature type="region of interest" description="Disordered" evidence="1">
    <location>
        <begin position="1119"/>
        <end position="1151"/>
    </location>
</feature>
<evidence type="ECO:0000259" key="2">
    <source>
        <dbReference type="Pfam" id="PF03011"/>
    </source>
</evidence>
<dbReference type="GO" id="GO:0016020">
    <property type="term" value="C:membrane"/>
    <property type="evidence" value="ECO:0007669"/>
    <property type="project" value="InterPro"/>
</dbReference>
<dbReference type="Pfam" id="PF21807">
    <property type="entry name" value="PfEMP1_CIDRalpha1_dom"/>
    <property type="match status" value="1"/>
</dbReference>
<dbReference type="InterPro" id="IPR042202">
    <property type="entry name" value="Duffy-ag-bd_sf"/>
</dbReference>
<dbReference type="Pfam" id="PF22672">
    <property type="entry name" value="DBL_C"/>
    <property type="match status" value="1"/>
</dbReference>
<dbReference type="InterPro" id="IPR008602">
    <property type="entry name" value="Duffy-antigen-binding"/>
</dbReference>
<evidence type="ECO:0000256" key="1">
    <source>
        <dbReference type="SAM" id="MobiDB-lite"/>
    </source>
</evidence>
<dbReference type="InterPro" id="IPR029210">
    <property type="entry name" value="PfEMP1_NTS"/>
</dbReference>
<evidence type="ECO:0000313" key="9">
    <source>
        <dbReference type="Proteomes" id="UP000054562"/>
    </source>
</evidence>
<feature type="region of interest" description="Disordered" evidence="1">
    <location>
        <begin position="2250"/>
        <end position="2296"/>
    </location>
</feature>
<dbReference type="InterPro" id="IPR004258">
    <property type="entry name" value="DBL"/>
</dbReference>
<feature type="compositionally biased region" description="Low complexity" evidence="1">
    <location>
        <begin position="1125"/>
        <end position="1145"/>
    </location>
</feature>
<feature type="domain" description="Plasmodium falciparum erythrocyte membrane protein 1 acidic terminal segment" evidence="4">
    <location>
        <begin position="2301"/>
        <end position="2736"/>
    </location>
</feature>
<feature type="domain" description="Duffy-antigen binding" evidence="3">
    <location>
        <begin position="1981"/>
        <end position="2122"/>
    </location>
</feature>
<proteinExistence type="predicted"/>
<dbReference type="Gene3D" id="1.20.58.830">
    <property type="match status" value="5"/>
</dbReference>
<feature type="compositionally biased region" description="Basic and acidic residues" evidence="1">
    <location>
        <begin position="1222"/>
        <end position="1236"/>
    </location>
</feature>
<gene>
    <name evidence="8" type="ORF">PFMG_00530</name>
</gene>
<dbReference type="InterPro" id="IPR044932">
    <property type="entry name" value="PfEMP1_ATS_sf"/>
</dbReference>
<dbReference type="InterPro" id="IPR029211">
    <property type="entry name" value="PfEMP1_ATS"/>
</dbReference>
<dbReference type="InterPro" id="IPR049158">
    <property type="entry name" value="PfEMP1_CIDRalpha1_dom"/>
</dbReference>
<feature type="region of interest" description="Disordered" evidence="1">
    <location>
        <begin position="1"/>
        <end position="24"/>
    </location>
</feature>
<reference evidence="9" key="1">
    <citation type="submission" date="2015-07" db="EMBL/GenBank/DDBJ databases">
        <title>Annotation of Plasmodium falciparum IGH-CR14.</title>
        <authorList>
            <consortium name="The Broad Institute Genome Sequencing Platform"/>
            <person name="Volkman S.K."/>
            <person name="Neafsey D.E."/>
            <person name="Dash A.P."/>
            <person name="Chitnis C.E."/>
            <person name="Hartl D.L."/>
            <person name="Young S.K."/>
            <person name="Zeng Q."/>
            <person name="Koehrsen M."/>
            <person name="Alvarado L."/>
            <person name="Berlin A."/>
            <person name="Borenstein D."/>
            <person name="Chapman S.B."/>
            <person name="Chen Z."/>
            <person name="Engels R."/>
            <person name="Freedman E."/>
            <person name="Gellesch M."/>
            <person name="Goldberg J."/>
            <person name="Griggs A."/>
            <person name="Gujja S."/>
            <person name="Heilman E.R."/>
            <person name="Heiman D.I."/>
            <person name="Howarth C."/>
            <person name="Jen D."/>
            <person name="Larson L."/>
            <person name="Mehta T."/>
            <person name="Neiman D."/>
            <person name="Park D."/>
            <person name="Pearson M."/>
            <person name="Roberts A."/>
            <person name="Saif S."/>
            <person name="Shea T."/>
            <person name="Shenoy N."/>
            <person name="Sisk P."/>
            <person name="Stolte C."/>
            <person name="Sykes S."/>
            <person name="Walk T."/>
            <person name="White J."/>
            <person name="Yandava C."/>
            <person name="Haas B."/>
            <person name="Henn M.R."/>
            <person name="Nusbaum C."/>
            <person name="Birren B."/>
        </authorList>
    </citation>
    <scope>NUCLEOTIDE SEQUENCE [LARGE SCALE GENOMIC DNA]</scope>
    <source>
        <strain evidence="9">IGH-CR14</strain>
    </source>
</reference>
<dbReference type="Gene3D" id="1.20.1310.20">
    <property type="entry name" value="Duffy-antigen binding domain"/>
    <property type="match status" value="5"/>
</dbReference>
<dbReference type="Proteomes" id="UP000054562">
    <property type="component" value="Unassembled WGS sequence"/>
</dbReference>
<dbReference type="Pfam" id="PF15447">
    <property type="entry name" value="NTS"/>
    <property type="match status" value="1"/>
</dbReference>
<protein>
    <submittedName>
        <fullName evidence="8">Erythrocyte membrane protein 1</fullName>
    </submittedName>
</protein>
<evidence type="ECO:0000259" key="6">
    <source>
        <dbReference type="Pfam" id="PF21807"/>
    </source>
</evidence>
<feature type="compositionally biased region" description="Polar residues" evidence="1">
    <location>
        <begin position="2465"/>
        <end position="2476"/>
    </location>
</feature>
<accession>A0A0L1I467</accession>
<feature type="domain" description="Duffy-binding-like" evidence="2">
    <location>
        <begin position="578"/>
        <end position="721"/>
    </location>
</feature>
<dbReference type="EMBL" id="GG664979">
    <property type="protein sequence ID" value="KNG74277.1"/>
    <property type="molecule type" value="Genomic_DNA"/>
</dbReference>
<feature type="domain" description="Plasmodium falciparum erythrocyte membrane protein-1 N-terminal segment" evidence="5">
    <location>
        <begin position="23"/>
        <end position="55"/>
    </location>
</feature>
<feature type="region of interest" description="Disordered" evidence="1">
    <location>
        <begin position="2465"/>
        <end position="2487"/>
    </location>
</feature>
<dbReference type="Pfam" id="PF15445">
    <property type="entry name" value="ATS"/>
    <property type="match status" value="1"/>
</dbReference>